<dbReference type="CDD" id="cd19071">
    <property type="entry name" value="AKR_AKR1-5-like"/>
    <property type="match status" value="1"/>
</dbReference>
<dbReference type="InterPro" id="IPR018170">
    <property type="entry name" value="Aldo/ket_reductase_CS"/>
</dbReference>
<evidence type="ECO:0000259" key="6">
    <source>
        <dbReference type="Pfam" id="PF00248"/>
    </source>
</evidence>
<feature type="binding site" evidence="4">
    <location>
        <position position="116"/>
    </location>
    <ligand>
        <name>substrate</name>
    </ligand>
</feature>
<proteinExistence type="inferred from homology"/>
<dbReference type="PROSITE" id="PS00063">
    <property type="entry name" value="ALDOKETO_REDUCTASE_3"/>
    <property type="match status" value="1"/>
</dbReference>
<dbReference type="OrthoDB" id="416253at2759"/>
<evidence type="ECO:0000313" key="7">
    <source>
        <dbReference type="EMBL" id="KAG9068044.1"/>
    </source>
</evidence>
<reference evidence="7" key="1">
    <citation type="submission" date="2021-06" db="EMBL/GenBank/DDBJ databases">
        <title>Genome Sequence of Mortierella hyaline Strain SCG-10, a Cold-Adapted, Nitrate-Reducing Fungus Isolated from Soil in Minnesota, USA.</title>
        <authorList>
            <person name="Aldossari N."/>
        </authorList>
    </citation>
    <scope>NUCLEOTIDE SEQUENCE</scope>
    <source>
        <strain evidence="7">SCG-10</strain>
    </source>
</reference>
<dbReference type="PROSITE" id="PS00798">
    <property type="entry name" value="ALDOKETO_REDUCTASE_1"/>
    <property type="match status" value="1"/>
</dbReference>
<evidence type="ECO:0000256" key="3">
    <source>
        <dbReference type="PIRSR" id="PIRSR000097-1"/>
    </source>
</evidence>
<dbReference type="PROSITE" id="PS00062">
    <property type="entry name" value="ALDOKETO_REDUCTASE_2"/>
    <property type="match status" value="1"/>
</dbReference>
<dbReference type="PRINTS" id="PR00069">
    <property type="entry name" value="ALDKETRDTASE"/>
</dbReference>
<keyword evidence="2" id="KW-0560">Oxidoreductase</keyword>
<protein>
    <recommendedName>
        <fullName evidence="6">NADP-dependent oxidoreductase domain-containing protein</fullName>
    </recommendedName>
</protein>
<accession>A0A9P7XV89</accession>
<dbReference type="InterPro" id="IPR023210">
    <property type="entry name" value="NADP_OxRdtase_dom"/>
</dbReference>
<dbReference type="GO" id="GO:0016491">
    <property type="term" value="F:oxidoreductase activity"/>
    <property type="evidence" value="ECO:0007669"/>
    <property type="project" value="UniProtKB-KW"/>
</dbReference>
<dbReference type="EMBL" id="JAHRHY010000007">
    <property type="protein sequence ID" value="KAG9068044.1"/>
    <property type="molecule type" value="Genomic_DNA"/>
</dbReference>
<sequence length="294" mass="32505">MAHVELTGLQSSIKLSSGHSIPRLGLGVYQSEEGQEAENAVLYALQAGYRHIDTATSYDNETSVGNAIRKSGIPRNDIFVTTKLTEDDQGYESTLAACNLSLKKLGLEYIDLYLIHSPLCGSELRQESWKAMEKLYAEGKVKSIGVSNYGVHHLKELLEDSGATIRPAVNQIEVHPWLTRTDIVSFCNANNIAVESYSPLVQGHKLQDPTLVKIASAHSKTPAQVLIRWNLQRGNIVIPKSSKKQRIVENADVFGFELSEDEVKKLAALNENYVTGKSYVRVSLNIEWDPTVAP</sequence>
<evidence type="ECO:0000313" key="8">
    <source>
        <dbReference type="Proteomes" id="UP000707451"/>
    </source>
</evidence>
<dbReference type="PANTHER" id="PTHR43827">
    <property type="entry name" value="2,5-DIKETO-D-GLUCONIC ACID REDUCTASE"/>
    <property type="match status" value="1"/>
</dbReference>
<dbReference type="InterPro" id="IPR036812">
    <property type="entry name" value="NAD(P)_OxRdtase_dom_sf"/>
</dbReference>
<feature type="active site" description="Proton donor" evidence="3">
    <location>
        <position position="58"/>
    </location>
</feature>
<feature type="domain" description="NADP-dependent oxidoreductase" evidence="6">
    <location>
        <begin position="24"/>
        <end position="271"/>
    </location>
</feature>
<evidence type="ECO:0000256" key="5">
    <source>
        <dbReference type="PIRSR" id="PIRSR000097-3"/>
    </source>
</evidence>
<organism evidence="7 8">
    <name type="scientific">Linnemannia hyalina</name>
    <dbReference type="NCBI Taxonomy" id="64524"/>
    <lineage>
        <taxon>Eukaryota</taxon>
        <taxon>Fungi</taxon>
        <taxon>Fungi incertae sedis</taxon>
        <taxon>Mucoromycota</taxon>
        <taxon>Mortierellomycotina</taxon>
        <taxon>Mortierellomycetes</taxon>
        <taxon>Mortierellales</taxon>
        <taxon>Mortierellaceae</taxon>
        <taxon>Linnemannia</taxon>
    </lineage>
</organism>
<comment type="caution">
    <text evidence="7">The sequence shown here is derived from an EMBL/GenBank/DDBJ whole genome shotgun (WGS) entry which is preliminary data.</text>
</comment>
<evidence type="ECO:0000256" key="2">
    <source>
        <dbReference type="ARBA" id="ARBA00023002"/>
    </source>
</evidence>
<dbReference type="PIRSF" id="PIRSF000097">
    <property type="entry name" value="AKR"/>
    <property type="match status" value="1"/>
</dbReference>
<dbReference type="AlphaFoldDB" id="A0A9P7XV89"/>
<dbReference type="Pfam" id="PF00248">
    <property type="entry name" value="Aldo_ket_red"/>
    <property type="match status" value="1"/>
</dbReference>
<dbReference type="SUPFAM" id="SSF51430">
    <property type="entry name" value="NAD(P)-linked oxidoreductase"/>
    <property type="match status" value="1"/>
</dbReference>
<dbReference type="Gene3D" id="3.20.20.100">
    <property type="entry name" value="NADP-dependent oxidoreductase domain"/>
    <property type="match status" value="1"/>
</dbReference>
<keyword evidence="8" id="KW-1185">Reference proteome</keyword>
<dbReference type="PANTHER" id="PTHR43827:SF13">
    <property type="entry name" value="ALDO_KETO REDUCTASE FAMILY PROTEIN"/>
    <property type="match status" value="1"/>
</dbReference>
<name>A0A9P7XV89_9FUNG</name>
<comment type="similarity">
    <text evidence="1">Belongs to the aldo/keto reductase family.</text>
</comment>
<dbReference type="FunFam" id="3.20.20.100:FF:000015">
    <property type="entry name" value="Oxidoreductase, aldo/keto reductase family"/>
    <property type="match status" value="1"/>
</dbReference>
<dbReference type="InterPro" id="IPR020471">
    <property type="entry name" value="AKR"/>
</dbReference>
<feature type="site" description="Lowers pKa of active site Tyr" evidence="5">
    <location>
        <position position="83"/>
    </location>
</feature>
<gene>
    <name evidence="7" type="ORF">KI688_011635</name>
</gene>
<evidence type="ECO:0000256" key="1">
    <source>
        <dbReference type="ARBA" id="ARBA00007905"/>
    </source>
</evidence>
<dbReference type="Proteomes" id="UP000707451">
    <property type="component" value="Unassembled WGS sequence"/>
</dbReference>
<evidence type="ECO:0000256" key="4">
    <source>
        <dbReference type="PIRSR" id="PIRSR000097-2"/>
    </source>
</evidence>